<accession>A0A4Q1BCY6</accession>
<evidence type="ECO:0000313" key="2">
    <source>
        <dbReference type="Proteomes" id="UP000289152"/>
    </source>
</evidence>
<dbReference type="GO" id="GO:0016787">
    <property type="term" value="F:hydrolase activity"/>
    <property type="evidence" value="ECO:0007669"/>
    <property type="project" value="UniProtKB-KW"/>
</dbReference>
<name>A0A4Q1BCY6_TREME</name>
<dbReference type="Gene3D" id="3.60.15.10">
    <property type="entry name" value="Ribonuclease Z/Hydroxyacylglutathione hydrolase-like"/>
    <property type="match status" value="1"/>
</dbReference>
<dbReference type="PANTHER" id="PTHR36839:SF1">
    <property type="entry name" value="METALLO-BETA-LACTAMASE FAMILY PROTEIN (AFU_ORTHOLOGUE AFUA_5G12770)"/>
    <property type="match status" value="1"/>
</dbReference>
<proteinExistence type="predicted"/>
<dbReference type="AlphaFoldDB" id="A0A4Q1BCY6"/>
<dbReference type="STRING" id="5217.A0A4Q1BCY6"/>
<keyword evidence="2" id="KW-1185">Reference proteome</keyword>
<sequence>MAVELEEGSIPADALEALRVDASLPICLACGTQYPVARTDCPICEDPRQFVPPSGQAWTTLADLSSNRKHTLLPDKEDKRVTFIQTIPGFGIDQTPTLIETGSGSYIWDCAALLTPHLISYLKSLKTPLRAIAISHPHFFSTSLTWARALQVPLYICEDDKPWFQRLSDVSEGEIKWWRGKQELGPGVTVIQCGGHFEGSAILHWDRLSEPAPPVDDLPTSPTPVSGLILTADTIMVQRTQKRFTFLWSAPNMIPLNPTDVVGIWNRVKTFPFSQATSSWPGRFIRSDAKSVLEESVREYLKAMGWEWDGENSFVPL</sequence>
<keyword evidence="1" id="KW-0378">Hydrolase</keyword>
<dbReference type="VEuPathDB" id="FungiDB:TREMEDRAFT_68868"/>
<evidence type="ECO:0000313" key="1">
    <source>
        <dbReference type="EMBL" id="RXK35967.1"/>
    </source>
</evidence>
<organism evidence="1 2">
    <name type="scientific">Tremella mesenterica</name>
    <name type="common">Jelly fungus</name>
    <dbReference type="NCBI Taxonomy" id="5217"/>
    <lineage>
        <taxon>Eukaryota</taxon>
        <taxon>Fungi</taxon>
        <taxon>Dikarya</taxon>
        <taxon>Basidiomycota</taxon>
        <taxon>Agaricomycotina</taxon>
        <taxon>Tremellomycetes</taxon>
        <taxon>Tremellales</taxon>
        <taxon>Tremellaceae</taxon>
        <taxon>Tremella</taxon>
    </lineage>
</organism>
<dbReference type="SUPFAM" id="SSF56281">
    <property type="entry name" value="Metallo-hydrolase/oxidoreductase"/>
    <property type="match status" value="1"/>
</dbReference>
<dbReference type="PANTHER" id="PTHR36839">
    <property type="entry name" value="METALLO-BETA-LACTAMASE FAMILY PROTEIN (AFU_ORTHOLOGUE AFUA_5G12770)"/>
    <property type="match status" value="1"/>
</dbReference>
<dbReference type="OrthoDB" id="17458at2759"/>
<protein>
    <submittedName>
        <fullName evidence="1">Hydrolase</fullName>
    </submittedName>
</protein>
<dbReference type="EMBL" id="SDIL01000114">
    <property type="protein sequence ID" value="RXK35967.1"/>
    <property type="molecule type" value="Genomic_DNA"/>
</dbReference>
<dbReference type="InterPro" id="IPR036866">
    <property type="entry name" value="RibonucZ/Hydroxyglut_hydro"/>
</dbReference>
<comment type="caution">
    <text evidence="1">The sequence shown here is derived from an EMBL/GenBank/DDBJ whole genome shotgun (WGS) entry which is preliminary data.</text>
</comment>
<reference evidence="1 2" key="1">
    <citation type="submission" date="2016-06" db="EMBL/GenBank/DDBJ databases">
        <title>Evolution of pathogenesis and genome organization in the Tremellales.</title>
        <authorList>
            <person name="Cuomo C."/>
            <person name="Litvintseva A."/>
            <person name="Heitman J."/>
            <person name="Chen Y."/>
            <person name="Sun S."/>
            <person name="Springer D."/>
            <person name="Dromer F."/>
            <person name="Young S."/>
            <person name="Zeng Q."/>
            <person name="Chapman S."/>
            <person name="Gujja S."/>
            <person name="Saif S."/>
            <person name="Birren B."/>
        </authorList>
    </citation>
    <scope>NUCLEOTIDE SEQUENCE [LARGE SCALE GENOMIC DNA]</scope>
    <source>
        <strain evidence="1 2">ATCC 28783</strain>
    </source>
</reference>
<dbReference type="Proteomes" id="UP000289152">
    <property type="component" value="Unassembled WGS sequence"/>
</dbReference>
<gene>
    <name evidence="1" type="ORF">M231_06790</name>
</gene>
<dbReference type="InParanoid" id="A0A4Q1BCY6"/>